<evidence type="ECO:0000256" key="1">
    <source>
        <dbReference type="ARBA" id="ARBA00022598"/>
    </source>
</evidence>
<dbReference type="GO" id="GO:0030956">
    <property type="term" value="C:glutamyl-tRNA(Gln) amidotransferase complex"/>
    <property type="evidence" value="ECO:0007669"/>
    <property type="project" value="TreeGrafter"/>
</dbReference>
<dbReference type="GO" id="GO:0032543">
    <property type="term" value="P:mitochondrial translation"/>
    <property type="evidence" value="ECO:0007669"/>
    <property type="project" value="TreeGrafter"/>
</dbReference>
<evidence type="ECO:0000256" key="2">
    <source>
        <dbReference type="ARBA" id="ARBA00022741"/>
    </source>
</evidence>
<name>A0A177AWM0_9BILA</name>
<protein>
    <recommendedName>
        <fullName evidence="5">Aspartyl/Glutamyl-tRNA(Gln) amidotransferase subunit B/E catalytic domain-containing protein</fullName>
    </recommendedName>
</protein>
<dbReference type="Proteomes" id="UP000078046">
    <property type="component" value="Unassembled WGS sequence"/>
</dbReference>
<evidence type="ECO:0000313" key="7">
    <source>
        <dbReference type="Proteomes" id="UP000078046"/>
    </source>
</evidence>
<dbReference type="OrthoDB" id="1722066at2759"/>
<dbReference type="GO" id="GO:0005524">
    <property type="term" value="F:ATP binding"/>
    <property type="evidence" value="ECO:0007669"/>
    <property type="project" value="UniProtKB-KW"/>
</dbReference>
<keyword evidence="2" id="KW-0547">Nucleotide-binding</keyword>
<comment type="caution">
    <text evidence="6">The sequence shown here is derived from an EMBL/GenBank/DDBJ whole genome shotgun (WGS) entry which is preliminary data.</text>
</comment>
<sequence length="413" mass="48424">MKKLSKCKWGNVSAKLHHYTCDLIPKIGIEIHVRPELKSKLFSKSLSTQYSNINNISMHDLAVPGTLPILNRKILKLAVNCSEMLKCQIQKKSLFERKHYFYSDLPAGYQITQKHFPIAKQGVYNYIHWGNNGQPIIKKVGIIQLQIEQDTGQIIIDDKKNKHLVNFDRCGEALFEIVTAPDFYKISHVTDFIKSIRIDLWNHCISKLNISDGQFRADLSVSLHKPHQLDLTDYRIEIKNLSLTKEIQQALEYEIDRQKTILNKGEKLYTESRMFDSNTMKTIKPRNKLDYRFIPEHNIGWIDLDAMNLSYEKNDIKKKIQYKINEIISDLFYKHGLCKDEIYSCLKEPTFLTIYLSTIESFTRNNQTPNFRTVYKYISSLFYKEYVNTNCNDSKLWNMSLVIVLGKMWLKKS</sequence>
<keyword evidence="3" id="KW-0067">ATP-binding</keyword>
<dbReference type="PANTHER" id="PTHR11659">
    <property type="entry name" value="GLUTAMYL-TRNA GLN AMIDOTRANSFERASE SUBUNIT B MITOCHONDRIAL AND PROKARYOTIC PET112-RELATED"/>
    <property type="match status" value="1"/>
</dbReference>
<proteinExistence type="predicted"/>
<keyword evidence="1" id="KW-0436">Ligase</keyword>
<evidence type="ECO:0000259" key="5">
    <source>
        <dbReference type="Pfam" id="PF02934"/>
    </source>
</evidence>
<accession>A0A177AWM0</accession>
<dbReference type="InterPro" id="IPR017959">
    <property type="entry name" value="Asn/Gln-tRNA_amidoTrfase_suB/E"/>
</dbReference>
<dbReference type="EMBL" id="LWCA01001105">
    <property type="protein sequence ID" value="OAF65902.1"/>
    <property type="molecule type" value="Genomic_DNA"/>
</dbReference>
<gene>
    <name evidence="6" type="ORF">A3Q56_06388</name>
</gene>
<reference evidence="6 7" key="1">
    <citation type="submission" date="2016-04" db="EMBL/GenBank/DDBJ databases">
        <title>The genome of Intoshia linei affirms orthonectids as highly simplified spiralians.</title>
        <authorList>
            <person name="Mikhailov K.V."/>
            <person name="Slusarev G.S."/>
            <person name="Nikitin M.A."/>
            <person name="Logacheva M.D."/>
            <person name="Penin A."/>
            <person name="Aleoshin V."/>
            <person name="Panchin Y.V."/>
        </authorList>
    </citation>
    <scope>NUCLEOTIDE SEQUENCE [LARGE SCALE GENOMIC DNA]</scope>
    <source>
        <strain evidence="6">Intl2013</strain>
        <tissue evidence="6">Whole animal</tissue>
    </source>
</reference>
<dbReference type="Pfam" id="PF02934">
    <property type="entry name" value="GatB_N"/>
    <property type="match status" value="1"/>
</dbReference>
<dbReference type="PANTHER" id="PTHR11659:SF0">
    <property type="entry name" value="GLUTAMYL-TRNA(GLN) AMIDOTRANSFERASE SUBUNIT B, MITOCHONDRIAL"/>
    <property type="match status" value="1"/>
</dbReference>
<dbReference type="InterPro" id="IPR014746">
    <property type="entry name" value="Gln_synth/guanido_kin_cat_dom"/>
</dbReference>
<dbReference type="GO" id="GO:0070681">
    <property type="term" value="P:glutaminyl-tRNAGln biosynthesis via transamidation"/>
    <property type="evidence" value="ECO:0007669"/>
    <property type="project" value="TreeGrafter"/>
</dbReference>
<keyword evidence="7" id="KW-1185">Reference proteome</keyword>
<dbReference type="AlphaFoldDB" id="A0A177AWM0"/>
<dbReference type="SUPFAM" id="SSF55931">
    <property type="entry name" value="Glutamine synthetase/guanido kinase"/>
    <property type="match status" value="1"/>
</dbReference>
<feature type="domain" description="Aspartyl/Glutamyl-tRNA(Gln) amidotransferase subunit B/E catalytic" evidence="5">
    <location>
        <begin position="26"/>
        <end position="306"/>
    </location>
</feature>
<organism evidence="6 7">
    <name type="scientific">Intoshia linei</name>
    <dbReference type="NCBI Taxonomy" id="1819745"/>
    <lineage>
        <taxon>Eukaryota</taxon>
        <taxon>Metazoa</taxon>
        <taxon>Spiralia</taxon>
        <taxon>Lophotrochozoa</taxon>
        <taxon>Mesozoa</taxon>
        <taxon>Orthonectida</taxon>
        <taxon>Rhopaluridae</taxon>
        <taxon>Intoshia</taxon>
    </lineage>
</organism>
<dbReference type="GO" id="GO:0050567">
    <property type="term" value="F:glutaminyl-tRNA synthase (glutamine-hydrolyzing) activity"/>
    <property type="evidence" value="ECO:0007669"/>
    <property type="project" value="TreeGrafter"/>
</dbReference>
<evidence type="ECO:0000256" key="3">
    <source>
        <dbReference type="ARBA" id="ARBA00022840"/>
    </source>
</evidence>
<dbReference type="InterPro" id="IPR006075">
    <property type="entry name" value="Asn/Gln-tRNA_Trfase_suB/E_cat"/>
</dbReference>
<keyword evidence="4" id="KW-0648">Protein biosynthesis</keyword>
<evidence type="ECO:0000313" key="6">
    <source>
        <dbReference type="EMBL" id="OAF65902.1"/>
    </source>
</evidence>
<dbReference type="GO" id="GO:0005739">
    <property type="term" value="C:mitochondrion"/>
    <property type="evidence" value="ECO:0007669"/>
    <property type="project" value="TreeGrafter"/>
</dbReference>
<evidence type="ECO:0000256" key="4">
    <source>
        <dbReference type="ARBA" id="ARBA00022917"/>
    </source>
</evidence>